<evidence type="ECO:0000256" key="5">
    <source>
        <dbReference type="ARBA" id="ARBA00024042"/>
    </source>
</evidence>
<accession>A0A7W6LFZ4</accession>
<dbReference type="Gene3D" id="3.20.20.70">
    <property type="entry name" value="Aldolase class I"/>
    <property type="match status" value="1"/>
</dbReference>
<dbReference type="AlphaFoldDB" id="A0A7W6LFZ4"/>
<organism evidence="9 10">
    <name type="scientific">Rhizobium rhizoryzae</name>
    <dbReference type="NCBI Taxonomy" id="451876"/>
    <lineage>
        <taxon>Bacteria</taxon>
        <taxon>Pseudomonadati</taxon>
        <taxon>Pseudomonadota</taxon>
        <taxon>Alphaproteobacteria</taxon>
        <taxon>Hyphomicrobiales</taxon>
        <taxon>Rhizobiaceae</taxon>
        <taxon>Rhizobium/Agrobacterium group</taxon>
        <taxon>Rhizobium</taxon>
    </lineage>
</organism>
<keyword evidence="2 7" id="KW-0285">Flavoprotein</keyword>
<feature type="binding site" evidence="7">
    <location>
        <position position="254"/>
    </location>
    <ligand>
        <name>FMN</name>
        <dbReference type="ChEBI" id="CHEBI:58210"/>
    </ligand>
</feature>
<feature type="binding site" evidence="7">
    <location>
        <begin position="287"/>
        <end position="291"/>
    </location>
    <ligand>
        <name>FMN</name>
        <dbReference type="ChEBI" id="CHEBI:58210"/>
    </ligand>
</feature>
<dbReference type="PANTHER" id="PTHR10578">
    <property type="entry name" value="S -2-HYDROXY-ACID OXIDASE-RELATED"/>
    <property type="match status" value="1"/>
</dbReference>
<dbReference type="InterPro" id="IPR012133">
    <property type="entry name" value="Alpha-hydoxy_acid_DH_FMN"/>
</dbReference>
<feature type="binding site" evidence="7">
    <location>
        <position position="28"/>
    </location>
    <ligand>
        <name>glyoxylate</name>
        <dbReference type="ChEBI" id="CHEBI:36655"/>
    </ligand>
</feature>
<evidence type="ECO:0000256" key="4">
    <source>
        <dbReference type="ARBA" id="ARBA00023002"/>
    </source>
</evidence>
<dbReference type="EMBL" id="JACIEC010000001">
    <property type="protein sequence ID" value="MBB4142226.1"/>
    <property type="molecule type" value="Genomic_DNA"/>
</dbReference>
<dbReference type="Proteomes" id="UP000519897">
    <property type="component" value="Unassembled WGS sequence"/>
</dbReference>
<evidence type="ECO:0000313" key="10">
    <source>
        <dbReference type="Proteomes" id="UP000519897"/>
    </source>
</evidence>
<dbReference type="PANTHER" id="PTHR10578:SF107">
    <property type="entry name" value="2-HYDROXYACID OXIDASE 1"/>
    <property type="match status" value="1"/>
</dbReference>
<feature type="binding site" evidence="7">
    <location>
        <position position="110"/>
    </location>
    <ligand>
        <name>FMN</name>
        <dbReference type="ChEBI" id="CHEBI:58210"/>
    </ligand>
</feature>
<feature type="domain" description="FMN hydroxy acid dehydrogenase" evidence="8">
    <location>
        <begin position="2"/>
        <end position="357"/>
    </location>
</feature>
<evidence type="ECO:0000256" key="1">
    <source>
        <dbReference type="ARBA" id="ARBA00001917"/>
    </source>
</evidence>
<dbReference type="Pfam" id="PF01070">
    <property type="entry name" value="FMN_dh"/>
    <property type="match status" value="1"/>
</dbReference>
<feature type="binding site" evidence="7">
    <location>
        <position position="159"/>
    </location>
    <ligand>
        <name>FMN</name>
        <dbReference type="ChEBI" id="CHEBI:58210"/>
    </ligand>
</feature>
<proteinExistence type="inferred from homology"/>
<evidence type="ECO:0000256" key="6">
    <source>
        <dbReference type="PIRSR" id="PIRSR000138-1"/>
    </source>
</evidence>
<dbReference type="PIRSF" id="PIRSF000138">
    <property type="entry name" value="Al-hdrx_acd_dh"/>
    <property type="match status" value="1"/>
</dbReference>
<evidence type="ECO:0000259" key="8">
    <source>
        <dbReference type="PROSITE" id="PS51349"/>
    </source>
</evidence>
<comment type="cofactor">
    <cofactor evidence="1">
        <name>FMN</name>
        <dbReference type="ChEBI" id="CHEBI:58210"/>
    </cofactor>
</comment>
<dbReference type="CDD" id="cd02809">
    <property type="entry name" value="alpha_hydroxyacid_oxid_FMN"/>
    <property type="match status" value="1"/>
</dbReference>
<gene>
    <name evidence="9" type="ORF">GGQ72_000725</name>
</gene>
<feature type="binding site" evidence="7">
    <location>
        <position position="256"/>
    </location>
    <ligand>
        <name>glyoxylate</name>
        <dbReference type="ChEBI" id="CHEBI:36655"/>
    </ligand>
</feature>
<evidence type="ECO:0000256" key="3">
    <source>
        <dbReference type="ARBA" id="ARBA00022643"/>
    </source>
</evidence>
<comment type="similarity">
    <text evidence="5">Belongs to the FMN-dependent alpha-hydroxy acid dehydrogenase family.</text>
</comment>
<evidence type="ECO:0000256" key="2">
    <source>
        <dbReference type="ARBA" id="ARBA00022630"/>
    </source>
</evidence>
<dbReference type="InterPro" id="IPR000262">
    <property type="entry name" value="FMN-dep_DH"/>
</dbReference>
<feature type="binding site" evidence="7">
    <location>
        <position position="232"/>
    </location>
    <ligand>
        <name>FMN</name>
        <dbReference type="ChEBI" id="CHEBI:58210"/>
    </ligand>
</feature>
<dbReference type="PROSITE" id="PS51349">
    <property type="entry name" value="FMN_HYDROXY_ACID_DH_2"/>
    <property type="match status" value="1"/>
</dbReference>
<keyword evidence="4 9" id="KW-0560">Oxidoreductase</keyword>
<dbReference type="RefSeq" id="WP_165136032.1">
    <property type="nucleotide sequence ID" value="NZ_CP049250.1"/>
</dbReference>
<dbReference type="SUPFAM" id="SSF51395">
    <property type="entry name" value="FMN-linked oxidoreductases"/>
    <property type="match status" value="1"/>
</dbReference>
<keyword evidence="10" id="KW-1185">Reference proteome</keyword>
<dbReference type="InterPro" id="IPR037396">
    <property type="entry name" value="FMN_HAD"/>
</dbReference>
<dbReference type="GO" id="GO:0010181">
    <property type="term" value="F:FMN binding"/>
    <property type="evidence" value="ECO:0007669"/>
    <property type="project" value="InterPro"/>
</dbReference>
<reference evidence="9 10" key="1">
    <citation type="submission" date="2020-08" db="EMBL/GenBank/DDBJ databases">
        <title>Genomic Encyclopedia of Type Strains, Phase IV (KMG-IV): sequencing the most valuable type-strain genomes for metagenomic binning, comparative biology and taxonomic classification.</title>
        <authorList>
            <person name="Goeker M."/>
        </authorList>
    </citation>
    <scope>NUCLEOTIDE SEQUENCE [LARGE SCALE GENOMIC DNA]</scope>
    <source>
        <strain evidence="9 10">DSM 29514</strain>
    </source>
</reference>
<evidence type="ECO:0000256" key="7">
    <source>
        <dbReference type="PIRSR" id="PIRSR000138-2"/>
    </source>
</evidence>
<sequence length="357" mass="38590">MAVPDDTVSLLDYERHFRARIDPAIGSYINGPAGDGQTKRANREAFERHRLMPSVLADMRGASAKSVLLGAEMAYPILLAPTAYHQLVHPQGELATVEAAGLTRTVMTVSLLSSVRLEAIAKRSITPLWFQLYLQRRREETLSLVRRAEEAGYRALVVTVDAPVNGMRNAQARAGFKLPMQIRPVNLDGLEGSAPVRAVNGSPVFQGMLDEAARWEDIAWLRDNCRLPLILKGILNPHDALRAVEVGVDALVVSNHGGRILDGLPASLDVLPLIADRLDGRVPLILDGGIRRGTDIVKALALGASAVMVGEPVLHALHIGGMPGVAHMLTVLQTEFEVAMALLGKASLAEINRSMLF</sequence>
<dbReference type="EC" id="1.1.3.46" evidence="9"/>
<dbReference type="InterPro" id="IPR013785">
    <property type="entry name" value="Aldolase_TIM"/>
</dbReference>
<feature type="binding site" evidence="7">
    <location>
        <position position="259"/>
    </location>
    <ligand>
        <name>glyoxylate</name>
        <dbReference type="ChEBI" id="CHEBI:36655"/>
    </ligand>
</feature>
<protein>
    <submittedName>
        <fullName evidence="9">4-hydroxymandelate oxidase</fullName>
        <ecNumber evidence="9">1.1.3.46</ecNumber>
    </submittedName>
</protein>
<feature type="binding site" evidence="7">
    <location>
        <position position="131"/>
    </location>
    <ligand>
        <name>FMN</name>
        <dbReference type="ChEBI" id="CHEBI:58210"/>
    </ligand>
</feature>
<name>A0A7W6LFZ4_9HYPH</name>
<feature type="binding site" evidence="7">
    <location>
        <position position="168"/>
    </location>
    <ligand>
        <name>glyoxylate</name>
        <dbReference type="ChEBI" id="CHEBI:36655"/>
    </ligand>
</feature>
<feature type="binding site" evidence="7">
    <location>
        <begin position="81"/>
        <end position="83"/>
    </location>
    <ligand>
        <name>FMN</name>
        <dbReference type="ChEBI" id="CHEBI:58210"/>
    </ligand>
</feature>
<keyword evidence="3 7" id="KW-0288">FMN</keyword>
<feature type="active site" description="Proton acceptor" evidence="6">
    <location>
        <position position="256"/>
    </location>
</feature>
<evidence type="ECO:0000313" key="9">
    <source>
        <dbReference type="EMBL" id="MBB4142226.1"/>
    </source>
</evidence>
<dbReference type="GO" id="GO:0016614">
    <property type="term" value="F:oxidoreductase activity, acting on CH-OH group of donors"/>
    <property type="evidence" value="ECO:0007669"/>
    <property type="project" value="UniProtKB-ARBA"/>
</dbReference>
<comment type="caution">
    <text evidence="9">The sequence shown here is derived from an EMBL/GenBank/DDBJ whole genome shotgun (WGS) entry which is preliminary data.</text>
</comment>
<dbReference type="FunFam" id="3.20.20.70:FF:000029">
    <property type="entry name" value="L-lactate dehydrogenase"/>
    <property type="match status" value="1"/>
</dbReference>
<feature type="binding site" evidence="7">
    <location>
        <position position="133"/>
    </location>
    <ligand>
        <name>glyoxylate</name>
        <dbReference type="ChEBI" id="CHEBI:36655"/>
    </ligand>
</feature>